<dbReference type="AlphaFoldDB" id="A0A0G3GRR4"/>
<dbReference type="PATRIC" id="fig|1050174.4.peg.1408"/>
<dbReference type="GO" id="GO:0016020">
    <property type="term" value="C:membrane"/>
    <property type="evidence" value="ECO:0007669"/>
    <property type="project" value="InterPro"/>
</dbReference>
<keyword evidence="1" id="KW-1133">Transmembrane helix</keyword>
<keyword evidence="3" id="KW-0645">Protease</keyword>
<keyword evidence="3" id="KW-0808">Transferase</keyword>
<organism evidence="3 4">
    <name type="scientific">Corynebacterium epidermidicanis</name>
    <dbReference type="NCBI Taxonomy" id="1050174"/>
    <lineage>
        <taxon>Bacteria</taxon>
        <taxon>Bacillati</taxon>
        <taxon>Actinomycetota</taxon>
        <taxon>Actinomycetes</taxon>
        <taxon>Mycobacteriales</taxon>
        <taxon>Corynebacteriaceae</taxon>
        <taxon>Corynebacterium</taxon>
    </lineage>
</organism>
<keyword evidence="3" id="KW-0489">Methyltransferase</keyword>
<keyword evidence="4" id="KW-1185">Reference proteome</keyword>
<dbReference type="STRING" id="1050174.CEPID_06960"/>
<gene>
    <name evidence="3" type="ORF">CEPID_06960</name>
</gene>
<reference evidence="3 4" key="1">
    <citation type="submission" date="2015-05" db="EMBL/GenBank/DDBJ databases">
        <title>Complete genome sequence of Corynebacterium epidermidicanis DSM 45586, isolated from the skin of a dog suffering from pruritus.</title>
        <authorList>
            <person name="Ruckert C."/>
            <person name="Albersmeier A."/>
            <person name="Winkler A."/>
            <person name="Tauch A."/>
        </authorList>
    </citation>
    <scope>NUCLEOTIDE SEQUENCE [LARGE SCALE GENOMIC DNA]</scope>
    <source>
        <strain evidence="3 4">DSM 45586</strain>
    </source>
</reference>
<evidence type="ECO:0000313" key="4">
    <source>
        <dbReference type="Proteomes" id="UP000035368"/>
    </source>
</evidence>
<feature type="domain" description="Prepilin type IV endopeptidase peptidase" evidence="2">
    <location>
        <begin position="10"/>
        <end position="104"/>
    </location>
</feature>
<keyword evidence="3" id="KW-0378">Hydrolase</keyword>
<feature type="transmembrane region" description="Helical" evidence="1">
    <location>
        <begin position="83"/>
        <end position="106"/>
    </location>
</feature>
<keyword evidence="1" id="KW-0472">Membrane</keyword>
<dbReference type="KEGG" id="cei:CEPID_06960"/>
<dbReference type="GO" id="GO:0008168">
    <property type="term" value="F:methyltransferase activity"/>
    <property type="evidence" value="ECO:0007669"/>
    <property type="project" value="UniProtKB-KW"/>
</dbReference>
<keyword evidence="1" id="KW-0812">Transmembrane</keyword>
<name>A0A0G3GRR4_9CORY</name>
<dbReference type="InterPro" id="IPR000045">
    <property type="entry name" value="Prepilin_IV_endopep_pep"/>
</dbReference>
<dbReference type="EC" id="2.1.1.-" evidence="3"/>
<feature type="transmembrane region" description="Helical" evidence="1">
    <location>
        <begin position="36"/>
        <end position="63"/>
    </location>
</feature>
<dbReference type="Gene3D" id="1.20.120.1220">
    <property type="match status" value="1"/>
</dbReference>
<sequence length="146" mass="15231">MGETLLFSGIIVWATALCGYDVCFQRLPNWLTVPAAMITIALAAVNCPWTVAGGVGWAALYLLGRTGGGDVKLALSLGVVAASHGLVVWWCAVTLASVTTVLIGVVTRRRRLPHGPSMLVATFLAPSFVGDLESGAYLKGVFVSLA</sequence>
<evidence type="ECO:0000313" key="3">
    <source>
        <dbReference type="EMBL" id="AKK03250.1"/>
    </source>
</evidence>
<dbReference type="EMBL" id="CP011541">
    <property type="protein sequence ID" value="AKK03250.1"/>
    <property type="molecule type" value="Genomic_DNA"/>
</dbReference>
<accession>A0A0G3GRR4</accession>
<feature type="transmembrane region" description="Helical" evidence="1">
    <location>
        <begin position="6"/>
        <end position="24"/>
    </location>
</feature>
<dbReference type="Proteomes" id="UP000035368">
    <property type="component" value="Chromosome"/>
</dbReference>
<dbReference type="RefSeq" id="WP_047240314.1">
    <property type="nucleotide sequence ID" value="NZ_CP011541.1"/>
</dbReference>
<dbReference type="Pfam" id="PF01478">
    <property type="entry name" value="Peptidase_A24"/>
    <property type="match status" value="1"/>
</dbReference>
<protein>
    <submittedName>
        <fullName evidence="3">Flp pilus assembly protein, protease CpaA</fullName>
        <ecNumber evidence="3">2.1.1.-</ecNumber>
    </submittedName>
</protein>
<evidence type="ECO:0000256" key="1">
    <source>
        <dbReference type="SAM" id="Phobius"/>
    </source>
</evidence>
<dbReference type="GO" id="GO:0006508">
    <property type="term" value="P:proteolysis"/>
    <property type="evidence" value="ECO:0007669"/>
    <property type="project" value="UniProtKB-KW"/>
</dbReference>
<dbReference type="OrthoDB" id="4428077at2"/>
<evidence type="ECO:0000259" key="2">
    <source>
        <dbReference type="Pfam" id="PF01478"/>
    </source>
</evidence>
<proteinExistence type="predicted"/>
<dbReference type="GO" id="GO:0032259">
    <property type="term" value="P:methylation"/>
    <property type="evidence" value="ECO:0007669"/>
    <property type="project" value="UniProtKB-KW"/>
</dbReference>
<dbReference type="GO" id="GO:0004190">
    <property type="term" value="F:aspartic-type endopeptidase activity"/>
    <property type="evidence" value="ECO:0007669"/>
    <property type="project" value="InterPro"/>
</dbReference>